<dbReference type="RefSeq" id="WP_103911155.1">
    <property type="nucleotide sequence ID" value="NZ_FNUZ01000004.1"/>
</dbReference>
<dbReference type="Proteomes" id="UP000236752">
    <property type="component" value="Unassembled WGS sequence"/>
</dbReference>
<evidence type="ECO:0000313" key="4">
    <source>
        <dbReference type="Proteomes" id="UP000236752"/>
    </source>
</evidence>
<accession>A0A1H6A4H0</accession>
<reference evidence="3 4" key="1">
    <citation type="submission" date="2016-10" db="EMBL/GenBank/DDBJ databases">
        <authorList>
            <person name="de Groot N.N."/>
        </authorList>
    </citation>
    <scope>NUCLEOTIDE SEQUENCE [LARGE SCALE GENOMIC DNA]</scope>
    <source>
        <strain evidence="3 4">DSM 26915</strain>
    </source>
</reference>
<proteinExistence type="predicted"/>
<dbReference type="GO" id="GO:0004672">
    <property type="term" value="F:protein kinase activity"/>
    <property type="evidence" value="ECO:0007669"/>
    <property type="project" value="UniProtKB-ARBA"/>
</dbReference>
<evidence type="ECO:0000256" key="1">
    <source>
        <dbReference type="ARBA" id="ARBA00023012"/>
    </source>
</evidence>
<feature type="domain" description="HPt" evidence="2">
    <location>
        <begin position="15"/>
        <end position="78"/>
    </location>
</feature>
<dbReference type="Gene3D" id="1.20.120.160">
    <property type="entry name" value="HPT domain"/>
    <property type="match status" value="1"/>
</dbReference>
<organism evidence="3 4">
    <name type="scientific">Thalassococcus halodurans</name>
    <dbReference type="NCBI Taxonomy" id="373675"/>
    <lineage>
        <taxon>Bacteria</taxon>
        <taxon>Pseudomonadati</taxon>
        <taxon>Pseudomonadota</taxon>
        <taxon>Alphaproteobacteria</taxon>
        <taxon>Rhodobacterales</taxon>
        <taxon>Roseobacteraceae</taxon>
        <taxon>Thalassococcus</taxon>
    </lineage>
</organism>
<dbReference type="InterPro" id="IPR036641">
    <property type="entry name" value="HPT_dom_sf"/>
</dbReference>
<keyword evidence="4" id="KW-1185">Reference proteome</keyword>
<keyword evidence="1" id="KW-0902">Two-component regulatory system</keyword>
<dbReference type="OrthoDB" id="7876199at2"/>
<dbReference type="AlphaFoldDB" id="A0A1H6A4H0"/>
<evidence type="ECO:0000313" key="3">
    <source>
        <dbReference type="EMBL" id="SEG43633.1"/>
    </source>
</evidence>
<dbReference type="Pfam" id="PF01627">
    <property type="entry name" value="Hpt"/>
    <property type="match status" value="1"/>
</dbReference>
<gene>
    <name evidence="3" type="ORF">SAMN04488045_2843</name>
</gene>
<dbReference type="InterPro" id="IPR008207">
    <property type="entry name" value="Sig_transdc_His_kin_Hpt_dom"/>
</dbReference>
<protein>
    <submittedName>
        <fullName evidence="3">Hpt domain-containing protein</fullName>
    </submittedName>
</protein>
<dbReference type="SUPFAM" id="SSF47226">
    <property type="entry name" value="Histidine-containing phosphotransfer domain, HPT domain"/>
    <property type="match status" value="1"/>
</dbReference>
<dbReference type="GO" id="GO:0000160">
    <property type="term" value="P:phosphorelay signal transduction system"/>
    <property type="evidence" value="ECO:0007669"/>
    <property type="project" value="UniProtKB-KW"/>
</dbReference>
<dbReference type="EMBL" id="FNUZ01000004">
    <property type="protein sequence ID" value="SEG43633.1"/>
    <property type="molecule type" value="Genomic_DNA"/>
</dbReference>
<name>A0A1H6A4H0_9RHOB</name>
<sequence length="109" mass="11753">MMSGQSTLEEGLSRIRQSFVTRLSGYSVDLLAFLAAPSSIETVDSALFALHKISGSAATLGFSELGMQSKQAEEILREDLTKYAYPSDISVDAVRVVYLTSQEILDASA</sequence>
<evidence type="ECO:0000259" key="2">
    <source>
        <dbReference type="Pfam" id="PF01627"/>
    </source>
</evidence>